<dbReference type="SUPFAM" id="SSF56219">
    <property type="entry name" value="DNase I-like"/>
    <property type="match status" value="1"/>
</dbReference>
<sequence>MFLSWNIRTVHGFTTLYCHVHTHNTDIVLLQEVFVRRAQFHTPKLLPGYAMYFSPILNGLIIYIKQSLQHKQVKTSRDEVTQDQLLQLNVADSHIHLCNIYGHKQTMKREHLPNPADKSILHMGNIN</sequence>
<evidence type="ECO:0000313" key="2">
    <source>
        <dbReference type="Proteomes" id="UP000747542"/>
    </source>
</evidence>
<gene>
    <name evidence="1" type="ORF">Hamer_G016524</name>
</gene>
<dbReference type="InterPro" id="IPR036691">
    <property type="entry name" value="Endo/exonu/phosph_ase_sf"/>
</dbReference>
<keyword evidence="2" id="KW-1185">Reference proteome</keyword>
<protein>
    <submittedName>
        <fullName evidence="1">Uncharacterized protein</fullName>
    </submittedName>
</protein>
<accession>A0A8J5JTX0</accession>
<dbReference type="AlphaFoldDB" id="A0A8J5JTX0"/>
<dbReference type="EMBL" id="JAHLQT010033762">
    <property type="protein sequence ID" value="KAG7159144.1"/>
    <property type="molecule type" value="Genomic_DNA"/>
</dbReference>
<name>A0A8J5JTX0_HOMAM</name>
<comment type="caution">
    <text evidence="1">The sequence shown here is derived from an EMBL/GenBank/DDBJ whole genome shotgun (WGS) entry which is preliminary data.</text>
</comment>
<evidence type="ECO:0000313" key="1">
    <source>
        <dbReference type="EMBL" id="KAG7159144.1"/>
    </source>
</evidence>
<proteinExistence type="predicted"/>
<organism evidence="1 2">
    <name type="scientific">Homarus americanus</name>
    <name type="common">American lobster</name>
    <dbReference type="NCBI Taxonomy" id="6706"/>
    <lineage>
        <taxon>Eukaryota</taxon>
        <taxon>Metazoa</taxon>
        <taxon>Ecdysozoa</taxon>
        <taxon>Arthropoda</taxon>
        <taxon>Crustacea</taxon>
        <taxon>Multicrustacea</taxon>
        <taxon>Malacostraca</taxon>
        <taxon>Eumalacostraca</taxon>
        <taxon>Eucarida</taxon>
        <taxon>Decapoda</taxon>
        <taxon>Pleocyemata</taxon>
        <taxon>Astacidea</taxon>
        <taxon>Nephropoidea</taxon>
        <taxon>Nephropidae</taxon>
        <taxon>Homarus</taxon>
    </lineage>
</organism>
<dbReference type="Gene3D" id="3.60.10.10">
    <property type="entry name" value="Endonuclease/exonuclease/phosphatase"/>
    <property type="match status" value="1"/>
</dbReference>
<reference evidence="1" key="1">
    <citation type="journal article" date="2021" name="Sci. Adv.">
        <title>The American lobster genome reveals insights on longevity, neural, and immune adaptations.</title>
        <authorList>
            <person name="Polinski J.M."/>
            <person name="Zimin A.V."/>
            <person name="Clark K.F."/>
            <person name="Kohn A.B."/>
            <person name="Sadowski N."/>
            <person name="Timp W."/>
            <person name="Ptitsyn A."/>
            <person name="Khanna P."/>
            <person name="Romanova D.Y."/>
            <person name="Williams P."/>
            <person name="Greenwood S.J."/>
            <person name="Moroz L.L."/>
            <person name="Walt D.R."/>
            <person name="Bodnar A.G."/>
        </authorList>
    </citation>
    <scope>NUCLEOTIDE SEQUENCE</scope>
    <source>
        <strain evidence="1">GMGI-L3</strain>
    </source>
</reference>
<dbReference type="Proteomes" id="UP000747542">
    <property type="component" value="Unassembled WGS sequence"/>
</dbReference>